<keyword evidence="2" id="KW-1185">Reference proteome</keyword>
<gene>
    <name evidence="1" type="ORF">Amon02_001003100</name>
</gene>
<dbReference type="EMBL" id="BSXS01009813">
    <property type="protein sequence ID" value="GME96611.1"/>
    <property type="molecule type" value="Genomic_DNA"/>
</dbReference>
<organism evidence="1 2">
    <name type="scientific">Ambrosiozyma monospora</name>
    <name type="common">Yeast</name>
    <name type="synonym">Endomycopsis monosporus</name>
    <dbReference type="NCBI Taxonomy" id="43982"/>
    <lineage>
        <taxon>Eukaryota</taxon>
        <taxon>Fungi</taxon>
        <taxon>Dikarya</taxon>
        <taxon>Ascomycota</taxon>
        <taxon>Saccharomycotina</taxon>
        <taxon>Pichiomycetes</taxon>
        <taxon>Pichiales</taxon>
        <taxon>Pichiaceae</taxon>
        <taxon>Ambrosiozyma</taxon>
    </lineage>
</organism>
<accession>A0ACB5TXC8</accession>
<protein>
    <submittedName>
        <fullName evidence="1">Unnamed protein product</fullName>
    </submittedName>
</protein>
<name>A0ACB5TXC8_AMBMO</name>
<evidence type="ECO:0000313" key="2">
    <source>
        <dbReference type="Proteomes" id="UP001165064"/>
    </source>
</evidence>
<reference evidence="1" key="1">
    <citation type="submission" date="2023-04" db="EMBL/GenBank/DDBJ databases">
        <title>Ambrosiozyma monospora NBRC 10751.</title>
        <authorList>
            <person name="Ichikawa N."/>
            <person name="Sato H."/>
            <person name="Tonouchi N."/>
        </authorList>
    </citation>
    <scope>NUCLEOTIDE SEQUENCE</scope>
    <source>
        <strain evidence="1">NBRC 10751</strain>
    </source>
</reference>
<sequence length="159" mass="17877">MNPNQNSDAIRNSNSTSTSNPSFKLFPLHNAIPIEIPYLMIQLSNLVSPAEPQRIWSKSVYRGGRDKLNYATAAVAIPSMIPENNQFMIEFGQNLKLKEIMEQMKNIYSTTSLSNSLDSSIPDTHDSLLEITDQVYSFTPSQLLQLLSSFGDSLTMYCY</sequence>
<evidence type="ECO:0000313" key="1">
    <source>
        <dbReference type="EMBL" id="GME96611.1"/>
    </source>
</evidence>
<dbReference type="Proteomes" id="UP001165064">
    <property type="component" value="Unassembled WGS sequence"/>
</dbReference>
<comment type="caution">
    <text evidence="1">The sequence shown here is derived from an EMBL/GenBank/DDBJ whole genome shotgun (WGS) entry which is preliminary data.</text>
</comment>
<proteinExistence type="predicted"/>